<accession>A0AAV4QN08</accession>
<comment type="caution">
    <text evidence="1">The sequence shown here is derived from an EMBL/GenBank/DDBJ whole genome shotgun (WGS) entry which is preliminary data.</text>
</comment>
<gene>
    <name evidence="1" type="ORF">CEXT_191701</name>
</gene>
<proteinExistence type="predicted"/>
<protein>
    <submittedName>
        <fullName evidence="1">Uncharacterized protein</fullName>
    </submittedName>
</protein>
<dbReference type="EMBL" id="BPLR01006648">
    <property type="protein sequence ID" value="GIY11438.1"/>
    <property type="molecule type" value="Genomic_DNA"/>
</dbReference>
<dbReference type="AlphaFoldDB" id="A0AAV4QN08"/>
<evidence type="ECO:0000313" key="1">
    <source>
        <dbReference type="EMBL" id="GIY11438.1"/>
    </source>
</evidence>
<reference evidence="1 2" key="1">
    <citation type="submission" date="2021-06" db="EMBL/GenBank/DDBJ databases">
        <title>Caerostris extrusa draft genome.</title>
        <authorList>
            <person name="Kono N."/>
            <person name="Arakawa K."/>
        </authorList>
    </citation>
    <scope>NUCLEOTIDE SEQUENCE [LARGE SCALE GENOMIC DNA]</scope>
</reference>
<evidence type="ECO:0000313" key="2">
    <source>
        <dbReference type="Proteomes" id="UP001054945"/>
    </source>
</evidence>
<feature type="non-terminal residue" evidence="1">
    <location>
        <position position="61"/>
    </location>
</feature>
<name>A0AAV4QN08_CAEEX</name>
<keyword evidence="2" id="KW-1185">Reference proteome</keyword>
<dbReference type="Proteomes" id="UP001054945">
    <property type="component" value="Unassembled WGS sequence"/>
</dbReference>
<sequence length="61" mass="6922">MTQTIENPVDCDMFTGVCLLNSRVIKAAETHQQISDVYGENDMRNEMVRNLCRALFDQANA</sequence>
<organism evidence="1 2">
    <name type="scientific">Caerostris extrusa</name>
    <name type="common">Bark spider</name>
    <name type="synonym">Caerostris bankana</name>
    <dbReference type="NCBI Taxonomy" id="172846"/>
    <lineage>
        <taxon>Eukaryota</taxon>
        <taxon>Metazoa</taxon>
        <taxon>Ecdysozoa</taxon>
        <taxon>Arthropoda</taxon>
        <taxon>Chelicerata</taxon>
        <taxon>Arachnida</taxon>
        <taxon>Araneae</taxon>
        <taxon>Araneomorphae</taxon>
        <taxon>Entelegynae</taxon>
        <taxon>Araneoidea</taxon>
        <taxon>Araneidae</taxon>
        <taxon>Caerostris</taxon>
    </lineage>
</organism>